<sequence length="68" mass="7396">MPARLLQRSREGNSALVLASIPPCLDRLMPITGLRAAFQVEPSIEALRQPAPPKSSRSRGRASEVESQ</sequence>
<evidence type="ECO:0000313" key="2">
    <source>
        <dbReference type="EMBL" id="PZG13049.1"/>
    </source>
</evidence>
<organism evidence="2 3">
    <name type="scientific">Nonomuraea aridisoli</name>
    <dbReference type="NCBI Taxonomy" id="2070368"/>
    <lineage>
        <taxon>Bacteria</taxon>
        <taxon>Bacillati</taxon>
        <taxon>Actinomycetota</taxon>
        <taxon>Actinomycetes</taxon>
        <taxon>Streptosporangiales</taxon>
        <taxon>Streptosporangiaceae</taxon>
        <taxon>Nonomuraea</taxon>
    </lineage>
</organism>
<evidence type="ECO:0000313" key="3">
    <source>
        <dbReference type="Proteomes" id="UP000249304"/>
    </source>
</evidence>
<gene>
    <name evidence="2" type="ORF">C1J01_31115</name>
</gene>
<dbReference type="Proteomes" id="UP000249304">
    <property type="component" value="Unassembled WGS sequence"/>
</dbReference>
<dbReference type="EMBL" id="POUD01000168">
    <property type="protein sequence ID" value="PZG13049.1"/>
    <property type="molecule type" value="Genomic_DNA"/>
</dbReference>
<dbReference type="AlphaFoldDB" id="A0A2W2E8L2"/>
<name>A0A2W2E8L2_9ACTN</name>
<keyword evidence="3" id="KW-1185">Reference proteome</keyword>
<evidence type="ECO:0000256" key="1">
    <source>
        <dbReference type="SAM" id="MobiDB-lite"/>
    </source>
</evidence>
<evidence type="ECO:0008006" key="4">
    <source>
        <dbReference type="Google" id="ProtNLM"/>
    </source>
</evidence>
<feature type="region of interest" description="Disordered" evidence="1">
    <location>
        <begin position="45"/>
        <end position="68"/>
    </location>
</feature>
<protein>
    <recommendedName>
        <fullName evidence="4">STAS domain-containing protein</fullName>
    </recommendedName>
</protein>
<reference evidence="2 3" key="1">
    <citation type="submission" date="2018-01" db="EMBL/GenBank/DDBJ databases">
        <title>Draft genome sequence of Nonomuraea sp. KC333.</title>
        <authorList>
            <person name="Sahin N."/>
            <person name="Saygin H."/>
            <person name="Ay H."/>
        </authorList>
    </citation>
    <scope>NUCLEOTIDE SEQUENCE [LARGE SCALE GENOMIC DNA]</scope>
    <source>
        <strain evidence="2 3">KC333</strain>
    </source>
</reference>
<proteinExistence type="predicted"/>
<accession>A0A2W2E8L2</accession>
<comment type="caution">
    <text evidence="2">The sequence shown here is derived from an EMBL/GenBank/DDBJ whole genome shotgun (WGS) entry which is preliminary data.</text>
</comment>